<evidence type="ECO:0000256" key="1">
    <source>
        <dbReference type="SAM" id="SignalP"/>
    </source>
</evidence>
<name>A0A6M2DUM9_XENCH</name>
<accession>A0A6M2DUM9</accession>
<evidence type="ECO:0000313" key="2">
    <source>
        <dbReference type="EMBL" id="NOV50065.1"/>
    </source>
</evidence>
<keyword evidence="1" id="KW-0732">Signal</keyword>
<reference evidence="2" key="1">
    <citation type="submission" date="2020-03" db="EMBL/GenBank/DDBJ databases">
        <title>Transcriptomic Profiling of the Digestive Tract of the Rat Flea, Xenopsylla cheopis, Following Blood Feeding and Infection with Yersinia pestis.</title>
        <authorList>
            <person name="Bland D.M."/>
            <person name="Martens C.A."/>
            <person name="Virtaneva K."/>
            <person name="Kanakabandi K."/>
            <person name="Long D."/>
            <person name="Rosenke R."/>
            <person name="Saturday G.A."/>
            <person name="Hoyt F.H."/>
            <person name="Bruno D.P."/>
            <person name="Ribeiro J.M.C."/>
            <person name="Hinnebusch J."/>
        </authorList>
    </citation>
    <scope>NUCLEOTIDE SEQUENCE</scope>
</reference>
<proteinExistence type="predicted"/>
<dbReference type="AlphaFoldDB" id="A0A6M2DUM9"/>
<organism evidence="2">
    <name type="scientific">Xenopsylla cheopis</name>
    <name type="common">Oriental rat flea</name>
    <name type="synonym">Pulex cheopis</name>
    <dbReference type="NCBI Taxonomy" id="163159"/>
    <lineage>
        <taxon>Eukaryota</taxon>
        <taxon>Metazoa</taxon>
        <taxon>Ecdysozoa</taxon>
        <taxon>Arthropoda</taxon>
        <taxon>Hexapoda</taxon>
        <taxon>Insecta</taxon>
        <taxon>Pterygota</taxon>
        <taxon>Neoptera</taxon>
        <taxon>Endopterygota</taxon>
        <taxon>Siphonaptera</taxon>
        <taxon>Pulicidae</taxon>
        <taxon>Xenopsyllinae</taxon>
        <taxon>Xenopsylla</taxon>
    </lineage>
</organism>
<sequence>MSPASTSLLVLLACAFSAEAQPLTAEQVAILSRALESELPVSNEINSIYDDISEHDKEDLLANKHRLLERLKEISRQRGYEADHSLGVAPIRDTTLHRESRRQQGPYMTLCHFKICNMGKKRSQHYNAH</sequence>
<protein>
    <submittedName>
        <fullName evidence="2">Putative secreted protein</fullName>
    </submittedName>
</protein>
<feature type="chain" id="PRO_5026843179" evidence="1">
    <location>
        <begin position="21"/>
        <end position="129"/>
    </location>
</feature>
<feature type="signal peptide" evidence="1">
    <location>
        <begin position="1"/>
        <end position="20"/>
    </location>
</feature>
<dbReference type="EMBL" id="GIIL01006339">
    <property type="protein sequence ID" value="NOV50065.1"/>
    <property type="molecule type" value="Transcribed_RNA"/>
</dbReference>